<sequence length="317" mass="34095">MSLRPAIEQLYRVFAAYPLRDAIAGCPCCTSDLDQRDLHTAPLRDLTVDHLRHFAFSALFTFGDLADLKHFLPRLFELAALESFHGPDLESLYGRLTYGGLPSWPAHEVAAVRAFTAAHWDAALAGQTASSADEVLCGALLIGEEPEPYLRRWGTSAAHTEELLSFLRTNTGAIIDRRMLQNAYYGQGTLAAQQRVVAWLLDPARVTAFTAEFLATSDPVHAEAVTALEPLAASMCMPVEDVFTGPKGELVVTGRVAGGVVATGDRIGVLGSGTAETTMVREVLTGICHRGPARAGHNTALVVDPVAVRPGDTVYRD</sequence>
<dbReference type="SUPFAM" id="SSF50447">
    <property type="entry name" value="Translation proteins"/>
    <property type="match status" value="1"/>
</dbReference>
<accession>A0A841BI91</accession>
<dbReference type="AlphaFoldDB" id="A0A841BI91"/>
<name>A0A841BI91_9ACTN</name>
<proteinExistence type="predicted"/>
<dbReference type="Proteomes" id="UP000587527">
    <property type="component" value="Unassembled WGS sequence"/>
</dbReference>
<dbReference type="RefSeq" id="WP_184831929.1">
    <property type="nucleotide sequence ID" value="NZ_JACHMN010000001.1"/>
</dbReference>
<evidence type="ECO:0000313" key="2">
    <source>
        <dbReference type="Proteomes" id="UP000587527"/>
    </source>
</evidence>
<dbReference type="Gene3D" id="2.40.30.10">
    <property type="entry name" value="Translation factors"/>
    <property type="match status" value="1"/>
</dbReference>
<comment type="caution">
    <text evidence="1">The sequence shown here is derived from an EMBL/GenBank/DDBJ whole genome shotgun (WGS) entry which is preliminary data.</text>
</comment>
<reference evidence="1 2" key="1">
    <citation type="submission" date="2020-08" db="EMBL/GenBank/DDBJ databases">
        <title>Sequencing the genomes of 1000 actinobacteria strains.</title>
        <authorList>
            <person name="Klenk H.-P."/>
        </authorList>
    </citation>
    <scope>NUCLEOTIDE SEQUENCE [LARGE SCALE GENOMIC DNA]</scope>
    <source>
        <strain evidence="1 2">DSM 45362</strain>
    </source>
</reference>
<gene>
    <name evidence="1" type="ORF">F4553_000714</name>
</gene>
<evidence type="ECO:0000313" key="1">
    <source>
        <dbReference type="EMBL" id="MBB5867335.1"/>
    </source>
</evidence>
<keyword evidence="2" id="KW-1185">Reference proteome</keyword>
<organism evidence="1 2">
    <name type="scientific">Allocatelliglobosispora scoriae</name>
    <dbReference type="NCBI Taxonomy" id="643052"/>
    <lineage>
        <taxon>Bacteria</taxon>
        <taxon>Bacillati</taxon>
        <taxon>Actinomycetota</taxon>
        <taxon>Actinomycetes</taxon>
        <taxon>Micromonosporales</taxon>
        <taxon>Micromonosporaceae</taxon>
        <taxon>Allocatelliglobosispora</taxon>
    </lineage>
</organism>
<dbReference type="InterPro" id="IPR009000">
    <property type="entry name" value="Transl_B-barrel_sf"/>
</dbReference>
<protein>
    <submittedName>
        <fullName evidence="1">Uncharacterized protein</fullName>
    </submittedName>
</protein>
<dbReference type="EMBL" id="JACHMN010000001">
    <property type="protein sequence ID" value="MBB5867335.1"/>
    <property type="molecule type" value="Genomic_DNA"/>
</dbReference>